<evidence type="ECO:0000313" key="2">
    <source>
        <dbReference type="Proteomes" id="UP000653578"/>
    </source>
</evidence>
<evidence type="ECO:0000313" key="1">
    <source>
        <dbReference type="EMBL" id="NOU65164.1"/>
    </source>
</evidence>
<comment type="caution">
    <text evidence="1">The sequence shown here is derived from an EMBL/GenBank/DDBJ whole genome shotgun (WGS) entry which is preliminary data.</text>
</comment>
<accession>A0ABX1XB01</accession>
<dbReference type="Pfam" id="PF05402">
    <property type="entry name" value="PqqD"/>
    <property type="match status" value="1"/>
</dbReference>
<dbReference type="Proteomes" id="UP000653578">
    <property type="component" value="Unassembled WGS sequence"/>
</dbReference>
<proteinExistence type="predicted"/>
<sequence>MTQYVRMNNYESIELDMEWIILNTDEYTLTKLNGVGGFCWSLLGTAQSIDTIADAVRNEFQSVHSDVETDVEVFLHDMMNRGLVQLAGS</sequence>
<dbReference type="InterPro" id="IPR008792">
    <property type="entry name" value="PQQD"/>
</dbReference>
<dbReference type="RefSeq" id="WP_171631034.1">
    <property type="nucleotide sequence ID" value="NZ_WHNY01000041.1"/>
</dbReference>
<gene>
    <name evidence="1" type="ORF">GC096_14085</name>
</gene>
<dbReference type="Gene3D" id="1.10.10.1150">
    <property type="entry name" value="Coenzyme PQQ synthesis protein D (PqqD)"/>
    <property type="match status" value="1"/>
</dbReference>
<protein>
    <submittedName>
        <fullName evidence="1">PqqD family peptide modification chaperone</fullName>
    </submittedName>
</protein>
<reference evidence="1 2" key="1">
    <citation type="submission" date="2019-10" db="EMBL/GenBank/DDBJ databases">
        <title>Description of Paenibacillus humi sp. nov.</title>
        <authorList>
            <person name="Carlier A."/>
            <person name="Qi S."/>
        </authorList>
    </citation>
    <scope>NUCLEOTIDE SEQUENCE [LARGE SCALE GENOMIC DNA]</scope>
    <source>
        <strain evidence="1 2">LMG 31461</strain>
    </source>
</reference>
<organism evidence="1 2">
    <name type="scientific">Paenibacillus plantarum</name>
    <dbReference type="NCBI Taxonomy" id="2654975"/>
    <lineage>
        <taxon>Bacteria</taxon>
        <taxon>Bacillati</taxon>
        <taxon>Bacillota</taxon>
        <taxon>Bacilli</taxon>
        <taxon>Bacillales</taxon>
        <taxon>Paenibacillaceae</taxon>
        <taxon>Paenibacillus</taxon>
    </lineage>
</organism>
<keyword evidence="2" id="KW-1185">Reference proteome</keyword>
<dbReference type="InterPro" id="IPR041881">
    <property type="entry name" value="PqqD_sf"/>
</dbReference>
<dbReference type="EMBL" id="WHNY01000041">
    <property type="protein sequence ID" value="NOU65164.1"/>
    <property type="molecule type" value="Genomic_DNA"/>
</dbReference>
<name>A0ABX1XB01_9BACL</name>